<dbReference type="AlphaFoldDB" id="A0A919E7Z2"/>
<dbReference type="InterPro" id="IPR025638">
    <property type="entry name" value="DUF4336"/>
</dbReference>
<dbReference type="EMBL" id="BNCI01000002">
    <property type="protein sequence ID" value="GHF23912.1"/>
    <property type="molecule type" value="Genomic_DNA"/>
</dbReference>
<gene>
    <name evidence="1" type="ORF">GCM10017044_18100</name>
</gene>
<dbReference type="Proteomes" id="UP000630923">
    <property type="component" value="Unassembled WGS sequence"/>
</dbReference>
<dbReference type="Pfam" id="PF14234">
    <property type="entry name" value="DUF4336"/>
    <property type="match status" value="1"/>
</dbReference>
<dbReference type="PANTHER" id="PTHR33835">
    <property type="entry name" value="YALI0C07656P"/>
    <property type="match status" value="1"/>
</dbReference>
<proteinExistence type="predicted"/>
<dbReference type="SUPFAM" id="SSF56281">
    <property type="entry name" value="Metallo-hydrolase/oxidoreductase"/>
    <property type="match status" value="1"/>
</dbReference>
<dbReference type="InterPro" id="IPR036866">
    <property type="entry name" value="RibonucZ/Hydroxyglut_hydro"/>
</dbReference>
<evidence type="ECO:0000313" key="2">
    <source>
        <dbReference type="Proteomes" id="UP000630923"/>
    </source>
</evidence>
<accession>A0A919E7Z2</accession>
<comment type="caution">
    <text evidence="1">The sequence shown here is derived from an EMBL/GenBank/DDBJ whole genome shotgun (WGS) entry which is preliminary data.</text>
</comment>
<dbReference type="PANTHER" id="PTHR33835:SF1">
    <property type="entry name" value="METALLO-BETA-LACTAMASE DOMAIN-CONTAINING PROTEIN"/>
    <property type="match status" value="1"/>
</dbReference>
<name>A0A919E7Z2_9PROT</name>
<keyword evidence="2" id="KW-1185">Reference proteome</keyword>
<dbReference type="Gene3D" id="3.60.15.10">
    <property type="entry name" value="Ribonuclease Z/Hydroxyacylglutathione hydrolase-like"/>
    <property type="match status" value="1"/>
</dbReference>
<evidence type="ECO:0000313" key="1">
    <source>
        <dbReference type="EMBL" id="GHF23912.1"/>
    </source>
</evidence>
<organism evidence="1 2">
    <name type="scientific">Kordiimonas sediminis</name>
    <dbReference type="NCBI Taxonomy" id="1735581"/>
    <lineage>
        <taxon>Bacteria</taxon>
        <taxon>Pseudomonadati</taxon>
        <taxon>Pseudomonadota</taxon>
        <taxon>Alphaproteobacteria</taxon>
        <taxon>Kordiimonadales</taxon>
        <taxon>Kordiimonadaceae</taxon>
        <taxon>Kordiimonas</taxon>
    </lineage>
</organism>
<protein>
    <recommendedName>
        <fullName evidence="3">DUF4336 domain-containing protein</fullName>
    </recommendedName>
</protein>
<reference evidence="1" key="1">
    <citation type="journal article" date="2014" name="Int. J. Syst. Evol. Microbiol.">
        <title>Complete genome sequence of Corynebacterium casei LMG S-19264T (=DSM 44701T), isolated from a smear-ripened cheese.</title>
        <authorList>
            <consortium name="US DOE Joint Genome Institute (JGI-PGF)"/>
            <person name="Walter F."/>
            <person name="Albersmeier A."/>
            <person name="Kalinowski J."/>
            <person name="Ruckert C."/>
        </authorList>
    </citation>
    <scope>NUCLEOTIDE SEQUENCE</scope>
    <source>
        <strain evidence="1">KCTC 42590</strain>
    </source>
</reference>
<sequence length="225" mass="25235">MSIRQVDEGLWCLDSSFKVLGAKGSARMSIVWVGDGVLIYSPVALSQQDLDAIADIGPVRAIIAPNTMHYLYFRQALQAFPDATAWIADGVVLKIGSVEGAKTLKDATPIASNEYLEQVTFEGHDIQETVLYHKASKTLITCDLLYNIQSEQSFSERMFFRLIRAYGAPKVAFYHKSYVKDKEAMQHAIDTVCAWDIRRIVMSHGRIIEDENVAEIFRDAWAAII</sequence>
<evidence type="ECO:0008006" key="3">
    <source>
        <dbReference type="Google" id="ProtNLM"/>
    </source>
</evidence>
<dbReference type="RefSeq" id="WP_191252164.1">
    <property type="nucleotide sequence ID" value="NZ_BNCI01000002.1"/>
</dbReference>
<reference evidence="1" key="2">
    <citation type="submission" date="2020-09" db="EMBL/GenBank/DDBJ databases">
        <authorList>
            <person name="Sun Q."/>
            <person name="Kim S."/>
        </authorList>
    </citation>
    <scope>NUCLEOTIDE SEQUENCE</scope>
    <source>
        <strain evidence="1">KCTC 42590</strain>
    </source>
</reference>